<dbReference type="RefSeq" id="WP_014488432.1">
    <property type="nucleotide sequence ID" value="NC_017243.1"/>
</dbReference>
<evidence type="ECO:0000313" key="2">
    <source>
        <dbReference type="EMBL" id="AEM22613.1"/>
    </source>
</evidence>
<keyword evidence="3" id="KW-1185">Reference proteome</keyword>
<dbReference type="Gene3D" id="3.40.1580.10">
    <property type="entry name" value="SMI1/KNR4-like"/>
    <property type="match status" value="1"/>
</dbReference>
<dbReference type="InterPro" id="IPR018958">
    <property type="entry name" value="Knr4/Smi1-like_dom"/>
</dbReference>
<name>G0EKM7_BRAIP</name>
<dbReference type="SUPFAM" id="SSF160631">
    <property type="entry name" value="SMI1/KNR4-like"/>
    <property type="match status" value="1"/>
</dbReference>
<dbReference type="GeneID" id="44970516"/>
<evidence type="ECO:0000259" key="1">
    <source>
        <dbReference type="Pfam" id="PF09346"/>
    </source>
</evidence>
<reference evidence="2 3" key="1">
    <citation type="journal article" date="2011" name="BMC Genomics">
        <title>Complete genome sequence of Brachyspira intermedia reveals unique genomic features in Brachyspira species and phage-mediated horizontal gene transfer.</title>
        <authorList>
            <person name="Hafstrom T."/>
            <person name="Jansson D.S."/>
            <person name="Segerman B."/>
        </authorList>
    </citation>
    <scope>NUCLEOTIDE SEQUENCE [LARGE SCALE GENOMIC DNA]</scope>
    <source>
        <strain evidence="3">ATCC 51140 / PWS/A</strain>
    </source>
</reference>
<gene>
    <name evidence="2" type="ordered locus">Bint_1997</name>
</gene>
<proteinExistence type="predicted"/>
<dbReference type="KEGG" id="bip:Bint_1997"/>
<dbReference type="Proteomes" id="UP000008522">
    <property type="component" value="Chromosome"/>
</dbReference>
<evidence type="ECO:0000313" key="3">
    <source>
        <dbReference type="Proteomes" id="UP000008522"/>
    </source>
</evidence>
<dbReference type="eggNOG" id="COG5010">
    <property type="taxonomic scope" value="Bacteria"/>
</dbReference>
<organism evidence="2 3">
    <name type="scientific">Brachyspira intermedia (strain ATCC 51140 / PWS/A)</name>
    <name type="common">Serpulina intermedia</name>
    <dbReference type="NCBI Taxonomy" id="1045858"/>
    <lineage>
        <taxon>Bacteria</taxon>
        <taxon>Pseudomonadati</taxon>
        <taxon>Spirochaetota</taxon>
        <taxon>Spirochaetia</taxon>
        <taxon>Brachyspirales</taxon>
        <taxon>Brachyspiraceae</taxon>
        <taxon>Brachyspira</taxon>
    </lineage>
</organism>
<dbReference type="HOGENOM" id="CLU_591438_0_0_12"/>
<protein>
    <recommendedName>
        <fullName evidence="1">Knr4/Smi1-like domain-containing protein</fullName>
    </recommendedName>
</protein>
<sequence>MINTNKELNNERKQNILNLLNKCKETDKNFKQFASESHKYKLNPPINKNKVIELENKYEFKLPEDYFWFITEVGNGGACHGYSMDKFEDMYFDYLKYDNRIDLMIEYSKKVNEGNANDIEDIDFEYYGILRFGTLGCSSSIGLIVTGENKGKVIYYDDEFYEEPFITCYDNFVDYYENWALETSLDYNMGSFGLRLKLEIDDLIKSYYDILNNEKEDNIINKQSIITTMHKYKSLEEKYLNEIYDLYNLEKDENYKLKFAVLLINHNYKNIEKNIKEAFQNQDIIDSYVKVLYLKVHADTNLFVGNFKKEIFDWTNEIKSALEYYKKIYNEENKTNNYRLLIDMALYLYKNNLIDFKEFDIFINNRNSTILYILSINTLENDNIFNIYINEFVESCSNKNTSQIRNTIAYLENILKNNKKYKKEIINTIKTEYQKLLEYYKINEPKDESIIHFINNTSKRIFNY</sequence>
<dbReference type="PATRIC" id="fig|1045858.4.peg.2000"/>
<dbReference type="EMBL" id="CP002874">
    <property type="protein sequence ID" value="AEM22613.1"/>
    <property type="molecule type" value="Genomic_DNA"/>
</dbReference>
<dbReference type="Pfam" id="PF09346">
    <property type="entry name" value="SMI1_KNR4"/>
    <property type="match status" value="1"/>
</dbReference>
<dbReference type="AlphaFoldDB" id="G0EKM7"/>
<accession>G0EKM7</accession>
<feature type="domain" description="Knr4/Smi1-like" evidence="1">
    <location>
        <begin position="45"/>
        <end position="177"/>
    </location>
</feature>
<dbReference type="OrthoDB" id="1190024at2"/>
<dbReference type="InterPro" id="IPR037883">
    <property type="entry name" value="Knr4/Smi1-like_sf"/>
</dbReference>